<gene>
    <name evidence="1" type="ORF">AYBTSS11_LOCUS27580</name>
</gene>
<reference evidence="1" key="1">
    <citation type="submission" date="2023-10" db="EMBL/GenBank/DDBJ databases">
        <authorList>
            <person name="Domelevo Entfellner J.-B."/>
        </authorList>
    </citation>
    <scope>NUCLEOTIDE SEQUENCE</scope>
</reference>
<proteinExistence type="predicted"/>
<protein>
    <submittedName>
        <fullName evidence="1">Uncharacterized protein</fullName>
    </submittedName>
</protein>
<dbReference type="Gramene" id="rna-AYBTSS11_LOCUS27580">
    <property type="protein sequence ID" value="CAJ1975455.1"/>
    <property type="gene ID" value="gene-AYBTSS11_LOCUS27580"/>
</dbReference>
<name>A0AA86TB28_9FABA</name>
<evidence type="ECO:0000313" key="1">
    <source>
        <dbReference type="EMBL" id="CAJ1975455.1"/>
    </source>
</evidence>
<dbReference type="AlphaFoldDB" id="A0AA86TB28"/>
<dbReference type="Proteomes" id="UP001189624">
    <property type="component" value="Chromosome 9"/>
</dbReference>
<accession>A0AA86TB28</accession>
<dbReference type="EMBL" id="OY731406">
    <property type="protein sequence ID" value="CAJ1975455.1"/>
    <property type="molecule type" value="Genomic_DNA"/>
</dbReference>
<sequence length="126" mass="14137">MESQKYGRNGSIATVETHTETIEDCVREEKSGINVDKLVFHDPYSTMIEICIFYHCNIQKPTASDSTSDVNGAEDTVTHPISCVRNLLFSLVLEVLHSNNSIKQVKHDKNTKLKAENSHNTKAFQA</sequence>
<evidence type="ECO:0000313" key="2">
    <source>
        <dbReference type="Proteomes" id="UP001189624"/>
    </source>
</evidence>
<keyword evidence="2" id="KW-1185">Reference proteome</keyword>
<organism evidence="1 2">
    <name type="scientific">Sphenostylis stenocarpa</name>
    <dbReference type="NCBI Taxonomy" id="92480"/>
    <lineage>
        <taxon>Eukaryota</taxon>
        <taxon>Viridiplantae</taxon>
        <taxon>Streptophyta</taxon>
        <taxon>Embryophyta</taxon>
        <taxon>Tracheophyta</taxon>
        <taxon>Spermatophyta</taxon>
        <taxon>Magnoliopsida</taxon>
        <taxon>eudicotyledons</taxon>
        <taxon>Gunneridae</taxon>
        <taxon>Pentapetalae</taxon>
        <taxon>rosids</taxon>
        <taxon>fabids</taxon>
        <taxon>Fabales</taxon>
        <taxon>Fabaceae</taxon>
        <taxon>Papilionoideae</taxon>
        <taxon>50 kb inversion clade</taxon>
        <taxon>NPAAA clade</taxon>
        <taxon>indigoferoid/millettioid clade</taxon>
        <taxon>Phaseoleae</taxon>
        <taxon>Sphenostylis</taxon>
    </lineage>
</organism>